<dbReference type="GO" id="GO:0000226">
    <property type="term" value="P:microtubule cytoskeleton organization"/>
    <property type="evidence" value="ECO:0007669"/>
    <property type="project" value="TreeGrafter"/>
</dbReference>
<dbReference type="Gene3D" id="1.10.510.10">
    <property type="entry name" value="Transferase(Phosphotransferase) domain 1"/>
    <property type="match status" value="1"/>
</dbReference>
<keyword evidence="6 10" id="KW-0067">ATP-binding</keyword>
<feature type="region of interest" description="Disordered" evidence="12">
    <location>
        <begin position="26"/>
        <end position="63"/>
    </location>
</feature>
<accession>A0A9N9CEM8</accession>
<dbReference type="FunFam" id="1.10.510.10:FF:000183">
    <property type="entry name" value="Serine/threonine-protein kinase hal4"/>
    <property type="match status" value="1"/>
</dbReference>
<keyword evidence="4 10" id="KW-0547">Nucleotide-binding</keyword>
<name>A0A9N9CEM8_9GLOM</name>
<dbReference type="PROSITE" id="PS50011">
    <property type="entry name" value="PROTEIN_KINASE_DOM"/>
    <property type="match status" value="1"/>
</dbReference>
<evidence type="ECO:0000256" key="9">
    <source>
        <dbReference type="ARBA" id="ARBA00078109"/>
    </source>
</evidence>
<dbReference type="Proteomes" id="UP000789739">
    <property type="component" value="Unassembled WGS sequence"/>
</dbReference>
<organism evidence="14 15">
    <name type="scientific">Paraglomus brasilianum</name>
    <dbReference type="NCBI Taxonomy" id="144538"/>
    <lineage>
        <taxon>Eukaryota</taxon>
        <taxon>Fungi</taxon>
        <taxon>Fungi incertae sedis</taxon>
        <taxon>Mucoromycota</taxon>
        <taxon>Glomeromycotina</taxon>
        <taxon>Glomeromycetes</taxon>
        <taxon>Paraglomerales</taxon>
        <taxon>Paraglomeraceae</taxon>
        <taxon>Paraglomus</taxon>
    </lineage>
</organism>
<dbReference type="CDD" id="cd13994">
    <property type="entry name" value="STKc_HAL4_like"/>
    <property type="match status" value="1"/>
</dbReference>
<dbReference type="InterPro" id="IPR000719">
    <property type="entry name" value="Prot_kinase_dom"/>
</dbReference>
<gene>
    <name evidence="14" type="ORF">PBRASI_LOCUS7629</name>
</gene>
<comment type="similarity">
    <text evidence="11">Belongs to the protein kinase superfamily.</text>
</comment>
<dbReference type="GO" id="GO:0005737">
    <property type="term" value="C:cytoplasm"/>
    <property type="evidence" value="ECO:0007669"/>
    <property type="project" value="TreeGrafter"/>
</dbReference>
<dbReference type="InterPro" id="IPR017441">
    <property type="entry name" value="Protein_kinase_ATP_BS"/>
</dbReference>
<dbReference type="EMBL" id="CAJVPI010001209">
    <property type="protein sequence ID" value="CAG8600791.1"/>
    <property type="molecule type" value="Genomic_DNA"/>
</dbReference>
<dbReference type="OrthoDB" id="6513151at2759"/>
<feature type="domain" description="Protein kinase" evidence="13">
    <location>
        <begin position="129"/>
        <end position="397"/>
    </location>
</feature>
<evidence type="ECO:0000256" key="3">
    <source>
        <dbReference type="ARBA" id="ARBA00022679"/>
    </source>
</evidence>
<sequence>MITFTPDFWAPGLDVNVRRRIPPTDALLINSESRPKQRPTSLPPFSSPGVSPPSNTKSKDITSVSGRQYVPISTLTEEKKVMHSTKPPGNKSILREVLSLRLNELQKSKNDQIVNLVDNECLLAQRYGMCEKECIGRGATAVVKLAHKFDGTDCEKIYAVKEFRKRRKNETEKDYIKKLTSEFCISSSLDHINVVKTVDLVQDENRNWCEVMEYCDGGDLFLAIKSNHMSPVEINCCFKQLINGVGYLHSMGVAHRDIKPENLLLDNKGHLKIADFGVSDVFRMHWESSSHLSTGLCGSEPYIAPEQFMPNKEYDARLVDVWACGIVYYCMIYQGIPFRMASSSDSNYLTYLEERVLNEYEPFERLPRGCRNLMYHILEPDPGMRYDIDSIKADPWFESTETCSNESTLLTQEHNHIPPECLNKHKSTEKAKF</sequence>
<dbReference type="GO" id="GO:0030003">
    <property type="term" value="P:intracellular monoatomic cation homeostasis"/>
    <property type="evidence" value="ECO:0007669"/>
    <property type="project" value="UniProtKB-ARBA"/>
</dbReference>
<evidence type="ECO:0000256" key="11">
    <source>
        <dbReference type="RuleBase" id="RU000304"/>
    </source>
</evidence>
<keyword evidence="15" id="KW-1185">Reference proteome</keyword>
<dbReference type="PANTHER" id="PTHR24346:SF76">
    <property type="entry name" value="NON-SPECIFIC SERINE_THREONINE PROTEIN KINASE"/>
    <property type="match status" value="1"/>
</dbReference>
<evidence type="ECO:0000256" key="7">
    <source>
        <dbReference type="ARBA" id="ARBA00047899"/>
    </source>
</evidence>
<comment type="catalytic activity">
    <reaction evidence="8">
        <text>L-seryl-[protein] + ATP = O-phospho-L-seryl-[protein] + ADP + H(+)</text>
        <dbReference type="Rhea" id="RHEA:17989"/>
        <dbReference type="Rhea" id="RHEA-COMP:9863"/>
        <dbReference type="Rhea" id="RHEA-COMP:11604"/>
        <dbReference type="ChEBI" id="CHEBI:15378"/>
        <dbReference type="ChEBI" id="CHEBI:29999"/>
        <dbReference type="ChEBI" id="CHEBI:30616"/>
        <dbReference type="ChEBI" id="CHEBI:83421"/>
        <dbReference type="ChEBI" id="CHEBI:456216"/>
        <dbReference type="EC" id="2.7.11.1"/>
    </reaction>
</comment>
<evidence type="ECO:0000313" key="14">
    <source>
        <dbReference type="EMBL" id="CAG8600791.1"/>
    </source>
</evidence>
<protein>
    <recommendedName>
        <fullName evidence="1">non-specific serine/threonine protein kinase</fullName>
        <ecNumber evidence="1">2.7.11.1</ecNumber>
    </recommendedName>
    <alternativeName>
        <fullName evidence="9">Halotolerance protein 4</fullName>
    </alternativeName>
</protein>
<evidence type="ECO:0000256" key="2">
    <source>
        <dbReference type="ARBA" id="ARBA00022527"/>
    </source>
</evidence>
<dbReference type="AlphaFoldDB" id="A0A9N9CEM8"/>
<dbReference type="GO" id="GO:0004674">
    <property type="term" value="F:protein serine/threonine kinase activity"/>
    <property type="evidence" value="ECO:0007669"/>
    <property type="project" value="UniProtKB-KW"/>
</dbReference>
<dbReference type="PROSITE" id="PS00108">
    <property type="entry name" value="PROTEIN_KINASE_ST"/>
    <property type="match status" value="1"/>
</dbReference>
<evidence type="ECO:0000259" key="13">
    <source>
        <dbReference type="PROSITE" id="PS50011"/>
    </source>
</evidence>
<reference evidence="14" key="1">
    <citation type="submission" date="2021-06" db="EMBL/GenBank/DDBJ databases">
        <authorList>
            <person name="Kallberg Y."/>
            <person name="Tangrot J."/>
            <person name="Rosling A."/>
        </authorList>
    </citation>
    <scope>NUCLEOTIDE SEQUENCE</scope>
    <source>
        <strain evidence="14">BR232B</strain>
    </source>
</reference>
<dbReference type="SUPFAM" id="SSF56112">
    <property type="entry name" value="Protein kinase-like (PK-like)"/>
    <property type="match status" value="1"/>
</dbReference>
<dbReference type="EC" id="2.7.11.1" evidence="1"/>
<dbReference type="GO" id="GO:0005524">
    <property type="term" value="F:ATP binding"/>
    <property type="evidence" value="ECO:0007669"/>
    <property type="project" value="UniProtKB-UniRule"/>
</dbReference>
<evidence type="ECO:0000256" key="10">
    <source>
        <dbReference type="PROSITE-ProRule" id="PRU10141"/>
    </source>
</evidence>
<evidence type="ECO:0000256" key="6">
    <source>
        <dbReference type="ARBA" id="ARBA00022840"/>
    </source>
</evidence>
<feature type="binding site" evidence="10">
    <location>
        <position position="161"/>
    </location>
    <ligand>
        <name>ATP</name>
        <dbReference type="ChEBI" id="CHEBI:30616"/>
    </ligand>
</feature>
<dbReference type="Pfam" id="PF00069">
    <property type="entry name" value="Pkinase"/>
    <property type="match status" value="1"/>
</dbReference>
<dbReference type="InterPro" id="IPR008271">
    <property type="entry name" value="Ser/Thr_kinase_AS"/>
</dbReference>
<evidence type="ECO:0000256" key="8">
    <source>
        <dbReference type="ARBA" id="ARBA00048679"/>
    </source>
</evidence>
<keyword evidence="3" id="KW-0808">Transferase</keyword>
<dbReference type="PANTHER" id="PTHR24346">
    <property type="entry name" value="MAP/MICROTUBULE AFFINITY-REGULATING KINASE"/>
    <property type="match status" value="1"/>
</dbReference>
<dbReference type="PROSITE" id="PS00107">
    <property type="entry name" value="PROTEIN_KINASE_ATP"/>
    <property type="match status" value="1"/>
</dbReference>
<evidence type="ECO:0000256" key="1">
    <source>
        <dbReference type="ARBA" id="ARBA00012513"/>
    </source>
</evidence>
<keyword evidence="5" id="KW-0418">Kinase</keyword>
<evidence type="ECO:0000313" key="15">
    <source>
        <dbReference type="Proteomes" id="UP000789739"/>
    </source>
</evidence>
<dbReference type="SMART" id="SM00220">
    <property type="entry name" value="S_TKc"/>
    <property type="match status" value="1"/>
</dbReference>
<keyword evidence="2 11" id="KW-0723">Serine/threonine-protein kinase</keyword>
<comment type="caution">
    <text evidence="14">The sequence shown here is derived from an EMBL/GenBank/DDBJ whole genome shotgun (WGS) entry which is preliminary data.</text>
</comment>
<comment type="catalytic activity">
    <reaction evidence="7">
        <text>L-threonyl-[protein] + ATP = O-phospho-L-threonyl-[protein] + ADP + H(+)</text>
        <dbReference type="Rhea" id="RHEA:46608"/>
        <dbReference type="Rhea" id="RHEA-COMP:11060"/>
        <dbReference type="Rhea" id="RHEA-COMP:11605"/>
        <dbReference type="ChEBI" id="CHEBI:15378"/>
        <dbReference type="ChEBI" id="CHEBI:30013"/>
        <dbReference type="ChEBI" id="CHEBI:30616"/>
        <dbReference type="ChEBI" id="CHEBI:61977"/>
        <dbReference type="ChEBI" id="CHEBI:456216"/>
        <dbReference type="EC" id="2.7.11.1"/>
    </reaction>
</comment>
<evidence type="ECO:0000256" key="5">
    <source>
        <dbReference type="ARBA" id="ARBA00022777"/>
    </source>
</evidence>
<proteinExistence type="inferred from homology"/>
<dbReference type="InterPro" id="IPR011009">
    <property type="entry name" value="Kinase-like_dom_sf"/>
</dbReference>
<evidence type="ECO:0000256" key="12">
    <source>
        <dbReference type="SAM" id="MobiDB-lite"/>
    </source>
</evidence>
<dbReference type="GO" id="GO:0035556">
    <property type="term" value="P:intracellular signal transduction"/>
    <property type="evidence" value="ECO:0007669"/>
    <property type="project" value="TreeGrafter"/>
</dbReference>
<evidence type="ECO:0000256" key="4">
    <source>
        <dbReference type="ARBA" id="ARBA00022741"/>
    </source>
</evidence>